<feature type="chain" id="PRO_5041252876" evidence="1">
    <location>
        <begin position="21"/>
        <end position="214"/>
    </location>
</feature>
<keyword evidence="1" id="KW-0732">Signal</keyword>
<keyword evidence="3" id="KW-1185">Reference proteome</keyword>
<dbReference type="Proteomes" id="UP001176961">
    <property type="component" value="Unassembled WGS sequence"/>
</dbReference>
<evidence type="ECO:0000313" key="2">
    <source>
        <dbReference type="EMBL" id="CAJ0598028.1"/>
    </source>
</evidence>
<gene>
    <name evidence="2" type="ORF">CYNAS_LOCUS10011</name>
</gene>
<name>A0AA36GTV5_CYLNA</name>
<dbReference type="AlphaFoldDB" id="A0AA36GTV5"/>
<comment type="caution">
    <text evidence="2">The sequence shown here is derived from an EMBL/GenBank/DDBJ whole genome shotgun (WGS) entry which is preliminary data.</text>
</comment>
<feature type="signal peptide" evidence="1">
    <location>
        <begin position="1"/>
        <end position="20"/>
    </location>
</feature>
<reference evidence="2" key="1">
    <citation type="submission" date="2023-07" db="EMBL/GenBank/DDBJ databases">
        <authorList>
            <consortium name="CYATHOMIX"/>
        </authorList>
    </citation>
    <scope>NUCLEOTIDE SEQUENCE</scope>
    <source>
        <strain evidence="2">N/A</strain>
    </source>
</reference>
<proteinExistence type="predicted"/>
<protein>
    <submittedName>
        <fullName evidence="2">Uncharacterized protein</fullName>
    </submittedName>
</protein>
<dbReference type="EMBL" id="CATQJL010000223">
    <property type="protein sequence ID" value="CAJ0598028.1"/>
    <property type="molecule type" value="Genomic_DNA"/>
</dbReference>
<accession>A0AA36GTV5</accession>
<sequence>MFKLFTVTITLTLCVASTYGVKIEVTIKPSSKANCNEHTESDDRLIIDFISIFETDTNGLILSGGIMPVGESFLKNGISKTHDYTEHPKGTMVGPVLRSERTSKYHIILHVRAKTIKYDDGIFYYYRESLMKWGESEDKHTEQDDTTFHQSPFLPGQVTVKLNGQTVLSVADGKNFCYNMYSWIPQHGMYRLNATTHEWIYMFYYPIQFPSVLS</sequence>
<organism evidence="2 3">
    <name type="scientific">Cylicocyclus nassatus</name>
    <name type="common">Nematode worm</name>
    <dbReference type="NCBI Taxonomy" id="53992"/>
    <lineage>
        <taxon>Eukaryota</taxon>
        <taxon>Metazoa</taxon>
        <taxon>Ecdysozoa</taxon>
        <taxon>Nematoda</taxon>
        <taxon>Chromadorea</taxon>
        <taxon>Rhabditida</taxon>
        <taxon>Rhabditina</taxon>
        <taxon>Rhabditomorpha</taxon>
        <taxon>Strongyloidea</taxon>
        <taxon>Strongylidae</taxon>
        <taxon>Cylicocyclus</taxon>
    </lineage>
</organism>
<evidence type="ECO:0000256" key="1">
    <source>
        <dbReference type="SAM" id="SignalP"/>
    </source>
</evidence>
<evidence type="ECO:0000313" key="3">
    <source>
        <dbReference type="Proteomes" id="UP001176961"/>
    </source>
</evidence>